<dbReference type="GO" id="GO:0003677">
    <property type="term" value="F:DNA binding"/>
    <property type="evidence" value="ECO:0007669"/>
    <property type="project" value="InterPro"/>
</dbReference>
<dbReference type="SUPFAM" id="SSF143422">
    <property type="entry name" value="Transposase IS200-like"/>
    <property type="match status" value="1"/>
</dbReference>
<reference evidence="2 3" key="1">
    <citation type="journal article" date="2016" name="Nat. Commun.">
        <title>Thousands of microbial genomes shed light on interconnected biogeochemical processes in an aquifer system.</title>
        <authorList>
            <person name="Anantharaman K."/>
            <person name="Brown C.T."/>
            <person name="Hug L.A."/>
            <person name="Sharon I."/>
            <person name="Castelle C.J."/>
            <person name="Probst A.J."/>
            <person name="Thomas B.C."/>
            <person name="Singh A."/>
            <person name="Wilkins M.J."/>
            <person name="Karaoz U."/>
            <person name="Brodie E.L."/>
            <person name="Williams K.H."/>
            <person name="Hubbard S.S."/>
            <person name="Banfield J.F."/>
        </authorList>
    </citation>
    <scope>NUCLEOTIDE SEQUENCE [LARGE SCALE GENOMIC DNA]</scope>
</reference>
<dbReference type="GO" id="GO:0006313">
    <property type="term" value="P:DNA transposition"/>
    <property type="evidence" value="ECO:0007669"/>
    <property type="project" value="InterPro"/>
</dbReference>
<organism evidence="2 3">
    <name type="scientific">Candidatus Daviesbacteria bacterium RIFCSPLOWO2_02_FULL_36_7</name>
    <dbReference type="NCBI Taxonomy" id="1797792"/>
    <lineage>
        <taxon>Bacteria</taxon>
        <taxon>Candidatus Daviesiibacteriota</taxon>
    </lineage>
</organism>
<sequence>MPYRTIPLATDQTYHIFNRGVAKLPIFTDKRDYNRFLQTIYYYQFQGPKPKFSQLNRFKDFKFEKNKKIVEIFCYCLMPNHYHFLIRQLQENGISEFINKISNSYTKYFNTRHNRVGHLLQGQFKAVRIEHEEQLIHVSRYIHLNPIVSFLIKDLREYQWSSYTTYIGLQTNKICTREFILSIFKTQQKYEQFVLDQVEYGQSLERIKHLVIDGED</sequence>
<dbReference type="AlphaFoldDB" id="A0A1F5MG04"/>
<evidence type="ECO:0000313" key="3">
    <source>
        <dbReference type="Proteomes" id="UP000178859"/>
    </source>
</evidence>
<protein>
    <recommendedName>
        <fullName evidence="1">Transposase IS200-like domain-containing protein</fullName>
    </recommendedName>
</protein>
<name>A0A1F5MG04_9BACT</name>
<dbReference type="SMART" id="SM01321">
    <property type="entry name" value="Y1_Tnp"/>
    <property type="match status" value="1"/>
</dbReference>
<dbReference type="EMBL" id="MFDT01000070">
    <property type="protein sequence ID" value="OGE64292.1"/>
    <property type="molecule type" value="Genomic_DNA"/>
</dbReference>
<proteinExistence type="predicted"/>
<comment type="caution">
    <text evidence="2">The sequence shown here is derived from an EMBL/GenBank/DDBJ whole genome shotgun (WGS) entry which is preliminary data.</text>
</comment>
<dbReference type="InterPro" id="IPR036515">
    <property type="entry name" value="Transposase_17_sf"/>
</dbReference>
<dbReference type="GO" id="GO:0004803">
    <property type="term" value="F:transposase activity"/>
    <property type="evidence" value="ECO:0007669"/>
    <property type="project" value="InterPro"/>
</dbReference>
<evidence type="ECO:0000313" key="2">
    <source>
        <dbReference type="EMBL" id="OGE64292.1"/>
    </source>
</evidence>
<dbReference type="Proteomes" id="UP000178859">
    <property type="component" value="Unassembled WGS sequence"/>
</dbReference>
<dbReference type="PANTHER" id="PTHR34322">
    <property type="entry name" value="TRANSPOSASE, Y1_TNP DOMAIN-CONTAINING"/>
    <property type="match status" value="1"/>
</dbReference>
<dbReference type="InterPro" id="IPR002686">
    <property type="entry name" value="Transposase_17"/>
</dbReference>
<feature type="domain" description="Transposase IS200-like" evidence="1">
    <location>
        <begin position="9"/>
        <end position="145"/>
    </location>
</feature>
<dbReference type="Pfam" id="PF01797">
    <property type="entry name" value="Y1_Tnp"/>
    <property type="match status" value="1"/>
</dbReference>
<gene>
    <name evidence="2" type="ORF">A3I48_03635</name>
</gene>
<accession>A0A1F5MG04</accession>
<dbReference type="Gene3D" id="3.30.70.1290">
    <property type="entry name" value="Transposase IS200-like"/>
    <property type="match status" value="1"/>
</dbReference>
<evidence type="ECO:0000259" key="1">
    <source>
        <dbReference type="SMART" id="SM01321"/>
    </source>
</evidence>
<dbReference type="PANTHER" id="PTHR34322:SF2">
    <property type="entry name" value="TRANSPOSASE IS200-LIKE DOMAIN-CONTAINING PROTEIN"/>
    <property type="match status" value="1"/>
</dbReference>